<dbReference type="Pfam" id="PF10342">
    <property type="entry name" value="Kre9_KNH"/>
    <property type="match status" value="1"/>
</dbReference>
<dbReference type="PANTHER" id="PTHR35185:SF1">
    <property type="entry name" value="UPF0619 GPI-ANCHORED MEMBRANE PROTEIN C1322.10"/>
    <property type="match status" value="1"/>
</dbReference>
<feature type="domain" description="Yeast cell wall synthesis Kre9/Knh1-like N-terminal" evidence="3">
    <location>
        <begin position="23"/>
        <end position="111"/>
    </location>
</feature>
<dbReference type="JaponicusDB" id="SJAG_01861">
    <property type="gene designation" value="adg2"/>
</dbReference>
<dbReference type="HOGENOM" id="CLU_998047_0_0_1"/>
<proteinExistence type="predicted"/>
<evidence type="ECO:0000256" key="1">
    <source>
        <dbReference type="ARBA" id="ARBA00022729"/>
    </source>
</evidence>
<keyword evidence="6" id="KW-1185">Reference proteome</keyword>
<feature type="signal peptide" evidence="2">
    <location>
        <begin position="1"/>
        <end position="18"/>
    </location>
</feature>
<dbReference type="RefSeq" id="XP_002173098.1">
    <property type="nucleotide sequence ID" value="XM_002173062.2"/>
</dbReference>
<evidence type="ECO:0000313" key="4">
    <source>
        <dbReference type="EMBL" id="EEB06805.1"/>
    </source>
</evidence>
<dbReference type="EMBL" id="KE651168">
    <property type="protein sequence ID" value="EEB06805.1"/>
    <property type="molecule type" value="Genomic_DNA"/>
</dbReference>
<dbReference type="OMA" id="ITWTATT"/>
<evidence type="ECO:0000256" key="2">
    <source>
        <dbReference type="SAM" id="SignalP"/>
    </source>
</evidence>
<reference evidence="4 6" key="1">
    <citation type="journal article" date="2011" name="Science">
        <title>Comparative functional genomics of the fission yeasts.</title>
        <authorList>
            <person name="Rhind N."/>
            <person name="Chen Z."/>
            <person name="Yassour M."/>
            <person name="Thompson D.A."/>
            <person name="Haas B.J."/>
            <person name="Habib N."/>
            <person name="Wapinski I."/>
            <person name="Roy S."/>
            <person name="Lin M.F."/>
            <person name="Heiman D.I."/>
            <person name="Young S.K."/>
            <person name="Furuya K."/>
            <person name="Guo Y."/>
            <person name="Pidoux A."/>
            <person name="Chen H.M."/>
            <person name="Robbertse B."/>
            <person name="Goldberg J.M."/>
            <person name="Aoki K."/>
            <person name="Bayne E.H."/>
            <person name="Berlin A.M."/>
            <person name="Desjardins C.A."/>
            <person name="Dobbs E."/>
            <person name="Dukaj L."/>
            <person name="Fan L."/>
            <person name="FitzGerald M.G."/>
            <person name="French C."/>
            <person name="Gujja S."/>
            <person name="Hansen K."/>
            <person name="Keifenheim D."/>
            <person name="Levin J.Z."/>
            <person name="Mosher R.A."/>
            <person name="Mueller C.A."/>
            <person name="Pfiffner J."/>
            <person name="Priest M."/>
            <person name="Russ C."/>
            <person name="Smialowska A."/>
            <person name="Swoboda P."/>
            <person name="Sykes S.M."/>
            <person name="Vaughn M."/>
            <person name="Vengrova S."/>
            <person name="Yoder R."/>
            <person name="Zeng Q."/>
            <person name="Allshire R."/>
            <person name="Baulcombe D."/>
            <person name="Birren B.W."/>
            <person name="Brown W."/>
            <person name="Ekwall K."/>
            <person name="Kellis M."/>
            <person name="Leatherwood J."/>
            <person name="Levin H."/>
            <person name="Margalit H."/>
            <person name="Martienssen R."/>
            <person name="Nieduszynski C.A."/>
            <person name="Spatafora J.W."/>
            <person name="Friedman N."/>
            <person name="Dalgaard J.Z."/>
            <person name="Baumann P."/>
            <person name="Niki H."/>
            <person name="Regev A."/>
            <person name="Nusbaum C."/>
        </authorList>
    </citation>
    <scope>NUCLEOTIDE SEQUENCE [LARGE SCALE GENOMIC DNA]</scope>
    <source>
        <strain evidence="6">yFS275 / FY16936</strain>
    </source>
</reference>
<dbReference type="eggNOG" id="ENOG502S7YR">
    <property type="taxonomic scope" value="Eukaryota"/>
</dbReference>
<dbReference type="InterPro" id="IPR052479">
    <property type="entry name" value="GPI-anchor_Adhesion_Reg"/>
</dbReference>
<dbReference type="OrthoDB" id="5316007at2759"/>
<accession>B6JZ37</accession>
<dbReference type="PANTHER" id="PTHR35185">
    <property type="entry name" value="SERINE/THREONINE-RICH PROTEIN ADG2-RELATED"/>
    <property type="match status" value="1"/>
</dbReference>
<dbReference type="Proteomes" id="UP000001744">
    <property type="component" value="Unassembled WGS sequence"/>
</dbReference>
<sequence>MLTTKLFLAFSLLGIANALMVLSPSSGNTWVVGKPQTVAWSSVDTDPTSVRIFLSNMASYPNVNIEVTTVEVEAGSAVISTKDFPTGSGFQINLVSTSDLSIYAQSGQFNLVADSSSSSTSGASSTSATSTSGVVAVASTTSETSSNTDDSSSASSTSTLALIATGSITESSASASSTAANVNGGRGDLASGSSASSATLSMATVTTSGSATASASGNDTTATTSLTNGVASAPARSMLSIFVGAALASGLLFFL</sequence>
<dbReference type="AlphaFoldDB" id="B6JZ37"/>
<evidence type="ECO:0000259" key="3">
    <source>
        <dbReference type="Pfam" id="PF10342"/>
    </source>
</evidence>
<dbReference type="VEuPathDB" id="FungiDB:SJAG_01861"/>
<name>B6JZ37_SCHJY</name>
<feature type="chain" id="PRO_5002844990" description="Yeast cell wall synthesis Kre9/Knh1-like N-terminal domain-containing protein" evidence="2">
    <location>
        <begin position="19"/>
        <end position="255"/>
    </location>
</feature>
<keyword evidence="1 2" id="KW-0732">Signal</keyword>
<evidence type="ECO:0000313" key="5">
    <source>
        <dbReference type="JaponicusDB" id="SJAG_01861"/>
    </source>
</evidence>
<organism evidence="4 6">
    <name type="scientific">Schizosaccharomyces japonicus (strain yFS275 / FY16936)</name>
    <name type="common">Fission yeast</name>
    <dbReference type="NCBI Taxonomy" id="402676"/>
    <lineage>
        <taxon>Eukaryota</taxon>
        <taxon>Fungi</taxon>
        <taxon>Dikarya</taxon>
        <taxon>Ascomycota</taxon>
        <taxon>Taphrinomycotina</taxon>
        <taxon>Schizosaccharomycetes</taxon>
        <taxon>Schizosaccharomycetales</taxon>
        <taxon>Schizosaccharomycetaceae</taxon>
        <taxon>Schizosaccharomyces</taxon>
    </lineage>
</organism>
<gene>
    <name evidence="5" type="primary">adg2</name>
    <name evidence="4" type="ORF">SJAG_01861</name>
</gene>
<dbReference type="STRING" id="402676.B6JZ37"/>
<protein>
    <recommendedName>
        <fullName evidence="3">Yeast cell wall synthesis Kre9/Knh1-like N-terminal domain-containing protein</fullName>
    </recommendedName>
</protein>
<dbReference type="InterPro" id="IPR018466">
    <property type="entry name" value="Kre9/Knh1-like_N"/>
</dbReference>
<evidence type="ECO:0000313" key="6">
    <source>
        <dbReference type="Proteomes" id="UP000001744"/>
    </source>
</evidence>
<dbReference type="GeneID" id="7048042"/>